<dbReference type="InterPro" id="IPR055414">
    <property type="entry name" value="LRR_R13L4/SHOC2-like"/>
</dbReference>
<accession>A0AAV5G0C7</accession>
<evidence type="ECO:0000313" key="12">
    <source>
        <dbReference type="EMBL" id="GJN41353.1"/>
    </source>
</evidence>
<dbReference type="GO" id="GO:0043531">
    <property type="term" value="F:ADP binding"/>
    <property type="evidence" value="ECO:0007669"/>
    <property type="project" value="InterPro"/>
</dbReference>
<keyword evidence="13" id="KW-1185">Reference proteome</keyword>
<feature type="domain" description="Disease resistance N-terminal" evidence="9">
    <location>
        <begin position="13"/>
        <end position="99"/>
    </location>
</feature>
<dbReference type="Pfam" id="PF18052">
    <property type="entry name" value="Rx_N"/>
    <property type="match status" value="1"/>
</dbReference>
<dbReference type="Gene3D" id="3.40.50.300">
    <property type="entry name" value="P-loop containing nucleotide triphosphate hydrolases"/>
    <property type="match status" value="1"/>
</dbReference>
<dbReference type="Pfam" id="PF23559">
    <property type="entry name" value="WHD_DRP"/>
    <property type="match status" value="1"/>
</dbReference>
<evidence type="ECO:0000256" key="4">
    <source>
        <dbReference type="ARBA" id="ARBA00022741"/>
    </source>
</evidence>
<evidence type="ECO:0000256" key="5">
    <source>
        <dbReference type="ARBA" id="ARBA00022821"/>
    </source>
</evidence>
<sequence length="468" mass="53193">MAEIVVSASKGAIDRFLAKFNDLVASNPIGLFDLDIVFLRYELRSMNALLNKLEEETDELDPQVKDWRNQVREIAYDVEDCLDRFMHRVGCADAKAGFIHKVSHFVKTLRARLETAKQIKDLKTRMEEINDRRKRYKHKGRISSSSSVAIDPRICALDNDAANLVGIEGPREELIKLLTEPEQQLKGISILGFGGLGKTTLAKEVYNRIGSQFSWKAFVTCLLYLGMYPEDHVIMRHDLIRQWVAEGFVSHSHGKDLEHVAKSYFNELINRSLIQPESTNTEGIVSCRVHDMMLDLILSKCAEDNFLSVAYNAENIGRQNDYKVRRLSMDFRAAGEENGVISLTTANSLTQLERLKVAGWQLPRVPRWICKDLGNLGHLNLLVKETSTDYIRVLAELPSLTNLYLNVIDRPKGDTTILFGMGFPALEQLYFCCGRDTPSYLRFLPGVLPKLQHFEIYFDEWELGGGST</sequence>
<comment type="caution">
    <text evidence="12">The sequence shown here is derived from an EMBL/GenBank/DDBJ whole genome shotgun (WGS) entry which is preliminary data.</text>
</comment>
<dbReference type="InterPro" id="IPR038005">
    <property type="entry name" value="RX-like_CC"/>
</dbReference>
<protein>
    <submittedName>
        <fullName evidence="12">Uncharacterized protein</fullName>
    </submittedName>
</protein>
<proteinExistence type="inferred from homology"/>
<reference evidence="12" key="1">
    <citation type="journal article" date="2018" name="DNA Res.">
        <title>Multiple hybrid de novo genome assembly of finger millet, an orphan allotetraploid crop.</title>
        <authorList>
            <person name="Hatakeyama M."/>
            <person name="Aluri S."/>
            <person name="Balachadran M.T."/>
            <person name="Sivarajan S.R."/>
            <person name="Patrignani A."/>
            <person name="Gruter S."/>
            <person name="Poveda L."/>
            <person name="Shimizu-Inatsugi R."/>
            <person name="Baeten J."/>
            <person name="Francoijs K.J."/>
            <person name="Nataraja K.N."/>
            <person name="Reddy Y.A.N."/>
            <person name="Phadnis S."/>
            <person name="Ravikumar R.L."/>
            <person name="Schlapbach R."/>
            <person name="Sreeman S.M."/>
            <person name="Shimizu K.K."/>
        </authorList>
    </citation>
    <scope>NUCLEOTIDE SEQUENCE</scope>
</reference>
<dbReference type="InterPro" id="IPR027417">
    <property type="entry name" value="P-loop_NTPase"/>
</dbReference>
<evidence type="ECO:0000259" key="11">
    <source>
        <dbReference type="Pfam" id="PF23598"/>
    </source>
</evidence>
<comment type="similarity">
    <text evidence="1">Belongs to the disease resistance NB-LRR family.</text>
</comment>
<dbReference type="Gene3D" id="1.20.5.4130">
    <property type="match status" value="1"/>
</dbReference>
<organism evidence="12 13">
    <name type="scientific">Eleusine coracana subsp. coracana</name>
    <dbReference type="NCBI Taxonomy" id="191504"/>
    <lineage>
        <taxon>Eukaryota</taxon>
        <taxon>Viridiplantae</taxon>
        <taxon>Streptophyta</taxon>
        <taxon>Embryophyta</taxon>
        <taxon>Tracheophyta</taxon>
        <taxon>Spermatophyta</taxon>
        <taxon>Magnoliopsida</taxon>
        <taxon>Liliopsida</taxon>
        <taxon>Poales</taxon>
        <taxon>Poaceae</taxon>
        <taxon>PACMAD clade</taxon>
        <taxon>Chloridoideae</taxon>
        <taxon>Cynodonteae</taxon>
        <taxon>Eleusininae</taxon>
        <taxon>Eleusine</taxon>
    </lineage>
</organism>
<dbReference type="Pfam" id="PF23598">
    <property type="entry name" value="LRR_14"/>
    <property type="match status" value="1"/>
</dbReference>
<dbReference type="EMBL" id="BQKI01000297">
    <property type="protein sequence ID" value="GJN41353.1"/>
    <property type="molecule type" value="Genomic_DNA"/>
</dbReference>
<keyword evidence="5" id="KW-0611">Plant defense</keyword>
<keyword evidence="6 7" id="KW-0175">Coiled coil</keyword>
<dbReference type="InterPro" id="IPR058922">
    <property type="entry name" value="WHD_DRP"/>
</dbReference>
<dbReference type="FunFam" id="1.10.10.10:FF:000322">
    <property type="entry name" value="Probable disease resistance protein At1g63360"/>
    <property type="match status" value="1"/>
</dbReference>
<dbReference type="AlphaFoldDB" id="A0AAV5G0C7"/>
<keyword evidence="4" id="KW-0547">Nucleotide-binding</keyword>
<feature type="domain" description="Disease resistance protein winged helix" evidence="10">
    <location>
        <begin position="227"/>
        <end position="297"/>
    </location>
</feature>
<reference evidence="12" key="2">
    <citation type="submission" date="2021-12" db="EMBL/GenBank/DDBJ databases">
        <title>Resequencing data analysis of finger millet.</title>
        <authorList>
            <person name="Hatakeyama M."/>
            <person name="Aluri S."/>
            <person name="Balachadran M.T."/>
            <person name="Sivarajan S.R."/>
            <person name="Poveda L."/>
            <person name="Shimizu-Inatsugi R."/>
            <person name="Schlapbach R."/>
            <person name="Sreeman S.M."/>
            <person name="Shimizu K.K."/>
        </authorList>
    </citation>
    <scope>NUCLEOTIDE SEQUENCE</scope>
</reference>
<dbReference type="GO" id="GO:0009626">
    <property type="term" value="P:plant-type hypersensitive response"/>
    <property type="evidence" value="ECO:0007669"/>
    <property type="project" value="UniProtKB-ARBA"/>
</dbReference>
<feature type="domain" description="Disease resistance R13L4/SHOC-2-like LRR" evidence="11">
    <location>
        <begin position="346"/>
        <end position="462"/>
    </location>
</feature>
<dbReference type="InterPro" id="IPR002182">
    <property type="entry name" value="NB-ARC"/>
</dbReference>
<dbReference type="PANTHER" id="PTHR19338">
    <property type="entry name" value="TRANSLOCASE OF INNER MITOCHONDRIAL MEMBRANE 13 HOMOLOG"/>
    <property type="match status" value="1"/>
</dbReference>
<evidence type="ECO:0000313" key="13">
    <source>
        <dbReference type="Proteomes" id="UP001054889"/>
    </source>
</evidence>
<evidence type="ECO:0000259" key="8">
    <source>
        <dbReference type="Pfam" id="PF00931"/>
    </source>
</evidence>
<evidence type="ECO:0000256" key="7">
    <source>
        <dbReference type="SAM" id="Coils"/>
    </source>
</evidence>
<dbReference type="SUPFAM" id="SSF52047">
    <property type="entry name" value="RNI-like"/>
    <property type="match status" value="1"/>
</dbReference>
<gene>
    <name evidence="12" type="primary">gn00716</name>
    <name evidence="12" type="ORF">PR202_gn00716</name>
</gene>
<dbReference type="PANTHER" id="PTHR19338:SF65">
    <property type="entry name" value="OS06G0163900 PROTEIN"/>
    <property type="match status" value="1"/>
</dbReference>
<dbReference type="Proteomes" id="UP001054889">
    <property type="component" value="Unassembled WGS sequence"/>
</dbReference>
<evidence type="ECO:0000256" key="3">
    <source>
        <dbReference type="ARBA" id="ARBA00022737"/>
    </source>
</evidence>
<dbReference type="SUPFAM" id="SSF52540">
    <property type="entry name" value="P-loop containing nucleoside triphosphate hydrolases"/>
    <property type="match status" value="1"/>
</dbReference>
<evidence type="ECO:0000256" key="6">
    <source>
        <dbReference type="ARBA" id="ARBA00023054"/>
    </source>
</evidence>
<evidence type="ECO:0000259" key="10">
    <source>
        <dbReference type="Pfam" id="PF23559"/>
    </source>
</evidence>
<dbReference type="GO" id="GO:0042742">
    <property type="term" value="P:defense response to bacterium"/>
    <property type="evidence" value="ECO:0007669"/>
    <property type="project" value="UniProtKB-ARBA"/>
</dbReference>
<feature type="domain" description="NB-ARC" evidence="8">
    <location>
        <begin position="171"/>
        <end position="219"/>
    </location>
</feature>
<name>A0AAV5G0C7_ELECO</name>
<dbReference type="Pfam" id="PF00931">
    <property type="entry name" value="NB-ARC"/>
    <property type="match status" value="1"/>
</dbReference>
<keyword evidence="2" id="KW-0433">Leucine-rich repeat</keyword>
<dbReference type="CDD" id="cd14798">
    <property type="entry name" value="RX-CC_like"/>
    <property type="match status" value="1"/>
</dbReference>
<feature type="coiled-coil region" evidence="7">
    <location>
        <begin position="112"/>
        <end position="139"/>
    </location>
</feature>
<evidence type="ECO:0000256" key="1">
    <source>
        <dbReference type="ARBA" id="ARBA00008894"/>
    </source>
</evidence>
<evidence type="ECO:0000259" key="9">
    <source>
        <dbReference type="Pfam" id="PF18052"/>
    </source>
</evidence>
<dbReference type="GO" id="GO:0002758">
    <property type="term" value="P:innate immune response-activating signaling pathway"/>
    <property type="evidence" value="ECO:0007669"/>
    <property type="project" value="UniProtKB-ARBA"/>
</dbReference>
<evidence type="ECO:0000256" key="2">
    <source>
        <dbReference type="ARBA" id="ARBA00022614"/>
    </source>
</evidence>
<dbReference type="InterPro" id="IPR041118">
    <property type="entry name" value="Rx_N"/>
</dbReference>
<keyword evidence="3" id="KW-0677">Repeat</keyword>